<comment type="similarity">
    <text evidence="7">Belongs to the binding-protein-dependent transport system permease family.</text>
</comment>
<feature type="domain" description="ABC transmembrane type-1" evidence="8">
    <location>
        <begin position="77"/>
        <end position="255"/>
    </location>
</feature>
<dbReference type="InterPro" id="IPR000515">
    <property type="entry name" value="MetI-like"/>
</dbReference>
<dbReference type="Pfam" id="PF00528">
    <property type="entry name" value="BPD_transp_1"/>
    <property type="match status" value="1"/>
</dbReference>
<dbReference type="InterPro" id="IPR035906">
    <property type="entry name" value="MetI-like_sf"/>
</dbReference>
<proteinExistence type="inferred from homology"/>
<name>A0AA49A800_9BURK</name>
<dbReference type="Gene3D" id="1.10.3720.10">
    <property type="entry name" value="MetI-like"/>
    <property type="match status" value="1"/>
</dbReference>
<keyword evidence="3" id="KW-1003">Cell membrane</keyword>
<evidence type="ECO:0000256" key="1">
    <source>
        <dbReference type="ARBA" id="ARBA00004651"/>
    </source>
</evidence>
<reference evidence="9 10" key="1">
    <citation type="submission" date="2020-11" db="EMBL/GenBank/DDBJ databases">
        <authorList>
            <person name="Sun Q."/>
        </authorList>
    </citation>
    <scope>NUCLEOTIDE SEQUENCE [LARGE SCALE GENOMIC DNA]</scope>
    <source>
        <strain evidence="9 10">P8398</strain>
    </source>
</reference>
<feature type="transmembrane region" description="Helical" evidence="7">
    <location>
        <begin position="20"/>
        <end position="41"/>
    </location>
</feature>
<dbReference type="PANTHER" id="PTHR30043">
    <property type="entry name" value="PHOSPHONATES TRANSPORT SYSTEM PERMEASE PROTEIN"/>
    <property type="match status" value="1"/>
</dbReference>
<dbReference type="SUPFAM" id="SSF161098">
    <property type="entry name" value="MetI-like"/>
    <property type="match status" value="1"/>
</dbReference>
<comment type="subcellular location">
    <subcellularLocation>
        <location evidence="1 7">Cell membrane</location>
        <topology evidence="1 7">Multi-pass membrane protein</topology>
    </subcellularLocation>
</comment>
<evidence type="ECO:0000259" key="8">
    <source>
        <dbReference type="PROSITE" id="PS50928"/>
    </source>
</evidence>
<keyword evidence="6 7" id="KW-0472">Membrane</keyword>
<protein>
    <submittedName>
        <fullName evidence="9">Phosphonate ABC transporter, permease protein PhnE</fullName>
    </submittedName>
</protein>
<keyword evidence="10" id="KW-1185">Reference proteome</keyword>
<keyword evidence="4 7" id="KW-0812">Transmembrane</keyword>
<dbReference type="RefSeq" id="WP_206088880.1">
    <property type="nucleotide sequence ID" value="NZ_CP065053.1"/>
</dbReference>
<dbReference type="PANTHER" id="PTHR30043:SF1">
    <property type="entry name" value="ABC TRANSPORT SYSTEM PERMEASE PROTEIN P69"/>
    <property type="match status" value="1"/>
</dbReference>
<evidence type="ECO:0000256" key="5">
    <source>
        <dbReference type="ARBA" id="ARBA00022989"/>
    </source>
</evidence>
<dbReference type="NCBIfam" id="TIGR01097">
    <property type="entry name" value="PhnE"/>
    <property type="match status" value="1"/>
</dbReference>
<evidence type="ECO:0000256" key="3">
    <source>
        <dbReference type="ARBA" id="ARBA00022475"/>
    </source>
</evidence>
<evidence type="ECO:0000256" key="2">
    <source>
        <dbReference type="ARBA" id="ARBA00022448"/>
    </source>
</evidence>
<evidence type="ECO:0000256" key="4">
    <source>
        <dbReference type="ARBA" id="ARBA00022692"/>
    </source>
</evidence>
<feature type="transmembrane region" description="Helical" evidence="7">
    <location>
        <begin position="127"/>
        <end position="150"/>
    </location>
</feature>
<organism evidence="9 10">
    <name type="scientific">Massilia antarctica</name>
    <dbReference type="NCBI Taxonomy" id="2765360"/>
    <lineage>
        <taxon>Bacteria</taxon>
        <taxon>Pseudomonadati</taxon>
        <taxon>Pseudomonadota</taxon>
        <taxon>Betaproteobacteria</taxon>
        <taxon>Burkholderiales</taxon>
        <taxon>Oxalobacteraceae</taxon>
        <taxon>Telluria group</taxon>
        <taxon>Massilia</taxon>
    </lineage>
</organism>
<feature type="transmembrane region" description="Helical" evidence="7">
    <location>
        <begin position="240"/>
        <end position="261"/>
    </location>
</feature>
<evidence type="ECO:0000313" key="10">
    <source>
        <dbReference type="Proteomes" id="UP000662888"/>
    </source>
</evidence>
<dbReference type="Proteomes" id="UP000662888">
    <property type="component" value="Chromosome"/>
</dbReference>
<keyword evidence="5 7" id="KW-1133">Transmembrane helix</keyword>
<dbReference type="PROSITE" id="PS50928">
    <property type="entry name" value="ABC_TM1"/>
    <property type="match status" value="1"/>
</dbReference>
<keyword evidence="2 7" id="KW-0813">Transport</keyword>
<gene>
    <name evidence="9" type="primary">phnE</name>
    <name evidence="9" type="ORF">IV454_28370</name>
</gene>
<dbReference type="EMBL" id="CP065053">
    <property type="protein sequence ID" value="QPI49322.1"/>
    <property type="molecule type" value="Genomic_DNA"/>
</dbReference>
<evidence type="ECO:0000256" key="6">
    <source>
        <dbReference type="ARBA" id="ARBA00023136"/>
    </source>
</evidence>
<feature type="transmembrane region" description="Helical" evidence="7">
    <location>
        <begin position="85"/>
        <end position="106"/>
    </location>
</feature>
<accession>A0AA49A800</accession>
<dbReference type="InterPro" id="IPR005769">
    <property type="entry name" value="PhnE/PtxC"/>
</dbReference>
<evidence type="ECO:0000313" key="9">
    <source>
        <dbReference type="EMBL" id="QPI49322.1"/>
    </source>
</evidence>
<evidence type="ECO:0000256" key="7">
    <source>
        <dbReference type="RuleBase" id="RU363032"/>
    </source>
</evidence>
<sequence length="267" mass="27732">MNAPRSPTLPAAPPRRVSTWLLAAAIVALVVASFASLPLQWSAFFTPDALAVTREFLAGFSPPESAPAFLRKTALAAAETLSMSAIGTLLAVAGGMALAIAGAGRLGKVQRVLARALLNVLRSIPELVWASLLLVAAGLGPFAGTLALAAHTSGVLGRLFADALENADPHPETTLLTNGAAPAAAFLYATMPQTLPQMLSYTLYRWENNIRAAAVLGVVGAGGLGQMLKFHLSLFQMQNAATVIIAMLLLVALVDAASFALRRALTR</sequence>